<name>A0ABT6T0V6_9ACTN</name>
<feature type="region of interest" description="Disordered" evidence="1">
    <location>
        <begin position="66"/>
        <end position="90"/>
    </location>
</feature>
<feature type="compositionally biased region" description="Basic and acidic residues" evidence="1">
    <location>
        <begin position="77"/>
        <end position="87"/>
    </location>
</feature>
<protein>
    <recommendedName>
        <fullName evidence="4">Secreted protein</fullName>
    </recommendedName>
</protein>
<organism evidence="2 3">
    <name type="scientific">Streptomyces luteolus</name>
    <dbReference type="NCBI Taxonomy" id="3043615"/>
    <lineage>
        <taxon>Bacteria</taxon>
        <taxon>Bacillati</taxon>
        <taxon>Actinomycetota</taxon>
        <taxon>Actinomycetes</taxon>
        <taxon>Kitasatosporales</taxon>
        <taxon>Streptomycetaceae</taxon>
        <taxon>Streptomyces</taxon>
    </lineage>
</organism>
<evidence type="ECO:0008006" key="4">
    <source>
        <dbReference type="Google" id="ProtNLM"/>
    </source>
</evidence>
<comment type="caution">
    <text evidence="2">The sequence shown here is derived from an EMBL/GenBank/DDBJ whole genome shotgun (WGS) entry which is preliminary data.</text>
</comment>
<dbReference type="SUPFAM" id="SSF50998">
    <property type="entry name" value="Quinoprotein alcohol dehydrogenase-like"/>
    <property type="match status" value="1"/>
</dbReference>
<dbReference type="Gene3D" id="2.130.10.10">
    <property type="entry name" value="YVTN repeat-like/Quinoprotein amine dehydrogenase"/>
    <property type="match status" value="1"/>
</dbReference>
<reference evidence="2 3" key="1">
    <citation type="submission" date="2023-05" db="EMBL/GenBank/DDBJ databases">
        <title>Draft genome sequence of Streptomyces sp. B-S-A12 isolated from a cave soil in Thailand.</title>
        <authorList>
            <person name="Chamroensaksri N."/>
            <person name="Muangham S."/>
        </authorList>
    </citation>
    <scope>NUCLEOTIDE SEQUENCE [LARGE SCALE GENOMIC DNA]</scope>
    <source>
        <strain evidence="2 3">B-S-A12</strain>
    </source>
</reference>
<gene>
    <name evidence="2" type="ORF">QIT00_23425</name>
</gene>
<dbReference type="EMBL" id="JASCIS010000024">
    <property type="protein sequence ID" value="MDI3421468.1"/>
    <property type="molecule type" value="Genomic_DNA"/>
</dbReference>
<dbReference type="Proteomes" id="UP001237105">
    <property type="component" value="Unassembled WGS sequence"/>
</dbReference>
<feature type="region of interest" description="Disordered" evidence="1">
    <location>
        <begin position="1"/>
        <end position="27"/>
    </location>
</feature>
<evidence type="ECO:0000313" key="2">
    <source>
        <dbReference type="EMBL" id="MDI3421468.1"/>
    </source>
</evidence>
<dbReference type="InterPro" id="IPR011047">
    <property type="entry name" value="Quinoprotein_ADH-like_sf"/>
</dbReference>
<evidence type="ECO:0000313" key="3">
    <source>
        <dbReference type="Proteomes" id="UP001237105"/>
    </source>
</evidence>
<accession>A0ABT6T0V6</accession>
<feature type="compositionally biased region" description="Basic and acidic residues" evidence="1">
    <location>
        <begin position="9"/>
        <end position="21"/>
    </location>
</feature>
<dbReference type="RefSeq" id="WP_282537328.1">
    <property type="nucleotide sequence ID" value="NZ_JASCIS010000024.1"/>
</dbReference>
<keyword evidence="3" id="KW-1185">Reference proteome</keyword>
<dbReference type="InterPro" id="IPR015943">
    <property type="entry name" value="WD40/YVTN_repeat-like_dom_sf"/>
</dbReference>
<sequence>MTTAAPETSTREAERPPENRAPHPRRTTTRLVLPLLLTLLALPLTAALHQARPAPYGDRLTVHAPSATTAAQSREPALQKKGREPALQKKGRAVVAYDTDSGRPRWTYTRDGRRPLVVLPAPGHAFTLWDDGLVTDTERRTGRAVRWHRAIPAGADWLRTPDARGGAGVLRPLDREAAMLAVVTPRRITAYRTVDGDLRWVLPARTGCAFRPARAVRHGGALLVAQPCSDPDIPWSEQILAVDDLGRLVPGRKPLGNALPGEARAAAAGGKAPGKVLAHPR</sequence>
<evidence type="ECO:0000256" key="1">
    <source>
        <dbReference type="SAM" id="MobiDB-lite"/>
    </source>
</evidence>
<proteinExistence type="predicted"/>